<protein>
    <recommendedName>
        <fullName evidence="1">CEP76/DRC7 peptidase-like domain-containing protein</fullName>
    </recommendedName>
</protein>
<dbReference type="PANTHER" id="PTHR20837">
    <property type="entry name" value="CENTROSOMAL PROTEIN-RELATED"/>
    <property type="match status" value="1"/>
</dbReference>
<proteinExistence type="predicted"/>
<name>A0AA86TUR2_9EUKA</name>
<dbReference type="InterPro" id="IPR056290">
    <property type="entry name" value="CEPT76/DRC7_peptidase-like_dom"/>
</dbReference>
<dbReference type="Proteomes" id="UP001642409">
    <property type="component" value="Unassembled WGS sequence"/>
</dbReference>
<organism evidence="2">
    <name type="scientific">Hexamita inflata</name>
    <dbReference type="NCBI Taxonomy" id="28002"/>
    <lineage>
        <taxon>Eukaryota</taxon>
        <taxon>Metamonada</taxon>
        <taxon>Diplomonadida</taxon>
        <taxon>Hexamitidae</taxon>
        <taxon>Hexamitinae</taxon>
        <taxon>Hexamita</taxon>
    </lineage>
</organism>
<dbReference type="EMBL" id="CAXDID020000006">
    <property type="protein sequence ID" value="CAL5975418.1"/>
    <property type="molecule type" value="Genomic_DNA"/>
</dbReference>
<feature type="domain" description="CEP76/DRC7 peptidase-like" evidence="1">
    <location>
        <begin position="1098"/>
        <end position="1214"/>
    </location>
</feature>
<dbReference type="EMBL" id="CATOUU010000386">
    <property type="protein sequence ID" value="CAI9927867.1"/>
    <property type="molecule type" value="Genomic_DNA"/>
</dbReference>
<reference evidence="2" key="1">
    <citation type="submission" date="2023-06" db="EMBL/GenBank/DDBJ databases">
        <authorList>
            <person name="Kurt Z."/>
        </authorList>
    </citation>
    <scope>NUCLEOTIDE SEQUENCE</scope>
</reference>
<dbReference type="Pfam" id="PF24656">
    <property type="entry name" value="CEPT76_peptidase"/>
    <property type="match status" value="1"/>
</dbReference>
<evidence type="ECO:0000313" key="3">
    <source>
        <dbReference type="EMBL" id="CAL5975418.1"/>
    </source>
</evidence>
<evidence type="ECO:0000259" key="1">
    <source>
        <dbReference type="Pfam" id="PF24656"/>
    </source>
</evidence>
<gene>
    <name evidence="2" type="ORF">HINF_LOCUS15512</name>
    <name evidence="3" type="ORF">HINF_LOCUS3322</name>
</gene>
<keyword evidence="4" id="KW-1185">Reference proteome</keyword>
<dbReference type="InterPro" id="IPR052434">
    <property type="entry name" value="Tectonic-like_complex_comp"/>
</dbReference>
<dbReference type="PANTHER" id="PTHR20837:SF0">
    <property type="entry name" value="COILED-COIL AND C2 DOMAIN-CONTAINING PROTEIN 2A"/>
    <property type="match status" value="1"/>
</dbReference>
<dbReference type="GO" id="GO:1905515">
    <property type="term" value="P:non-motile cilium assembly"/>
    <property type="evidence" value="ECO:0007669"/>
    <property type="project" value="TreeGrafter"/>
</dbReference>
<evidence type="ECO:0000313" key="2">
    <source>
        <dbReference type="EMBL" id="CAI9927867.1"/>
    </source>
</evidence>
<sequence length="1379" mass="159050">MSTVLQEALTQVEKQLTESTQLKLQSEQDKKAFENVKELLTTVQESLRALVQNQQQLENEQQPDIAYRVYVFNVISADYVVPKAAQYLQKLFPNLQVTPNARVQLFQPDFVLIQKLSQSSSSLVKSLFKSLTFLDSFFSNRLNLKDDHIVPSNPQQKLQHMLTNNIPLQSADTQLIPKAVFIGNPIQLKYGKWIPSTDSKVKQDAILQKDSEDVSVHVVLGRVFVSLLSAPQFTENLKQGLRLSRLVLAASPDGELSIPLLKSKQEFTTSFRALFEYVQSYVNLINEKRADKIQLTIDLMNEKQQLRNIFECISNNSILLENAKLTEILEDCNSKMQVWFEDQLRVRQAVHLINTQYLNGQGNTLNLTLVPVNYEQYEQTNLKQELLKISSLKAQIEELIQYKNGYKVQTSNEDTEEQKLLKMRQFTAQLENALAEAESYYRGQILVEQVLPKSFQVNELTAAFSAFTKPVKIQILLDNKVIQQQEVKVSQLTQVRTVGQSVQLGIDLSTDLAKPFNFYSTFKKTLPRLRVNLVFGSTQQAFTLPANLGEYSSAYDVNAELMEFTVGYYVNIKGTGYNPDQVSKLNKYEYDPNMNFVFESKQKIQITDNANNEQKTNQKSARMYRGGNFVTFKQVLHAYYELDKAGNKEFDQDDYVNLADKTTGKNMSVLEQRKTFSQQIKYETKNWFAFESLWRGPNNEPLFFPQYLAAMKQLYENVQKLQNNKIQKLEILWGTGKWENPFIPRPILWKGRAFYPARLLNRAKGIEAYKKYCEQFEEAEQEIDWDYEGVEKEETQLQIKGITQKKFIRVNLQLESAYPLPEKPHTTYFISALLTGDGSEMQQTEPEQSPLHNICRFDKQFEFVAPLAELFNGDNKLIGYDDSDEAISQMPYAIKLLLYEHGVEDSYTAIGNATIPLRSVFLDGEVKGEIQLSDTIKVRLCCGFNPPRIPVNLSPGLFFCNCDYNMYSKLLPDNMQFVSRYIQMLPTRQVTATQVEREFMKDLNAKQQLSYLKKYATRLVYFKRGISLFCYNMQNEQQFLNDFILQPSICNQMCSFLKINTPIDCVRFAISIPFVPDAVSRYYTEQKFQQSINETRLSFEQVMQLSGGDYFEHACILQSCLQSCGYLAYVCRVCTQTLVNEYFVMIMKKDEITIIDPVAGRGYIVQKETEVQDQAYITKIIMLFDAKEIFINLQPDISPSFTQFDIRNTQNWACLQHNTQHPEVDFKKYFYSDTQVQVSDQRINQLEEARKEEIVTLIKDFIKSQRNGFTNFNDDLARNIDIATQQNITCHALERFDFTQFIVDTPFEDSATLLEKISNSAIAMSMDAQVQFAICCQLKAFGLKFGYLRLDIYRLVPKRGSDVKGTIVQSKGSRFGIGW</sequence>
<reference evidence="3 4" key="2">
    <citation type="submission" date="2024-07" db="EMBL/GenBank/DDBJ databases">
        <authorList>
            <person name="Akdeniz Z."/>
        </authorList>
    </citation>
    <scope>NUCLEOTIDE SEQUENCE [LARGE SCALE GENOMIC DNA]</scope>
</reference>
<evidence type="ECO:0000313" key="4">
    <source>
        <dbReference type="Proteomes" id="UP001642409"/>
    </source>
</evidence>
<dbReference type="GO" id="GO:0035869">
    <property type="term" value="C:ciliary transition zone"/>
    <property type="evidence" value="ECO:0007669"/>
    <property type="project" value="TreeGrafter"/>
</dbReference>
<dbReference type="GO" id="GO:1904491">
    <property type="term" value="P:protein localization to ciliary transition zone"/>
    <property type="evidence" value="ECO:0007669"/>
    <property type="project" value="TreeGrafter"/>
</dbReference>
<accession>A0AA86TUR2</accession>
<comment type="caution">
    <text evidence="2">The sequence shown here is derived from an EMBL/GenBank/DDBJ whole genome shotgun (WGS) entry which is preliminary data.</text>
</comment>